<proteinExistence type="evidence at transcript level"/>
<feature type="chain" id="PRO_5001868995" evidence="1">
    <location>
        <begin position="19"/>
        <end position="133"/>
    </location>
</feature>
<evidence type="ECO:0000256" key="1">
    <source>
        <dbReference type="SAM" id="SignalP"/>
    </source>
</evidence>
<keyword evidence="1" id="KW-0732">Signal</keyword>
<organism evidence="2">
    <name type="scientific">Ixodes ricinus</name>
    <name type="common">Common tick</name>
    <name type="synonym">Acarus ricinus</name>
    <dbReference type="NCBI Taxonomy" id="34613"/>
    <lineage>
        <taxon>Eukaryota</taxon>
        <taxon>Metazoa</taxon>
        <taxon>Ecdysozoa</taxon>
        <taxon>Arthropoda</taxon>
        <taxon>Chelicerata</taxon>
        <taxon>Arachnida</taxon>
        <taxon>Acari</taxon>
        <taxon>Parasitiformes</taxon>
        <taxon>Ixodida</taxon>
        <taxon>Ixodoidea</taxon>
        <taxon>Ixodidae</taxon>
        <taxon>Ixodinae</taxon>
        <taxon>Ixodes</taxon>
    </lineage>
</organism>
<sequence>MIVIFFLVILLLSRSVVILPEKTEGDYPDANEVMQKLPRTYLLQSLGNFTNLNCAYQVFHNATKRNKTFRMYDSYFLYTDGSSYHQAYYVKNVTNYTILLGTHRKPRLPPTATREILFSNMKSCMVIRNLRLP</sequence>
<feature type="signal peptide" evidence="1">
    <location>
        <begin position="1"/>
        <end position="18"/>
    </location>
</feature>
<evidence type="ECO:0000313" key="2">
    <source>
        <dbReference type="EMBL" id="JAC93357.1"/>
    </source>
</evidence>
<dbReference type="EMBL" id="GBIH01001353">
    <property type="protein sequence ID" value="JAC93357.1"/>
    <property type="molecule type" value="mRNA"/>
</dbReference>
<accession>A0A090X9G3</accession>
<reference evidence="2" key="1">
    <citation type="journal article" date="2015" name="PLoS Negl. Trop. Dis.">
        <title>Deep Sequencing Analysis of the Ixodes ricinus Haemocytome.</title>
        <authorList>
            <person name="Kotsyfakis M."/>
            <person name="Kopacek P."/>
            <person name="Franta Z."/>
            <person name="Pedra J.H."/>
            <person name="Ribeiro J.M."/>
        </authorList>
    </citation>
    <scope>NUCLEOTIDE SEQUENCE</scope>
</reference>
<dbReference type="AlphaFoldDB" id="A0A090X9G3"/>
<protein>
    <submittedName>
        <fullName evidence="2">Putative secreted protein</fullName>
    </submittedName>
</protein>
<name>A0A090X9G3_IXORI</name>